<dbReference type="AlphaFoldDB" id="W1VLT2"/>
<evidence type="ECO:0008006" key="3">
    <source>
        <dbReference type="Google" id="ProtNLM"/>
    </source>
</evidence>
<name>W1VLT2_9ACTO</name>
<sequence length="30" mass="3307">MRVLFAGTPEVALPVLRWLMDSPSHEVVGV</sequence>
<dbReference type="EMBL" id="AZLV01000173">
    <property type="protein sequence ID" value="ETJ06978.1"/>
    <property type="molecule type" value="Genomic_DNA"/>
</dbReference>
<evidence type="ECO:0000313" key="2">
    <source>
        <dbReference type="Proteomes" id="UP000018852"/>
    </source>
</evidence>
<comment type="caution">
    <text evidence="1">The sequence shown here is derived from an EMBL/GenBank/DDBJ whole genome shotgun (WGS) entry which is preliminary data.</text>
</comment>
<proteinExistence type="predicted"/>
<accession>W1VLT2</accession>
<feature type="non-terminal residue" evidence="1">
    <location>
        <position position="30"/>
    </location>
</feature>
<dbReference type="Proteomes" id="UP000018852">
    <property type="component" value="Unassembled WGS sequence"/>
</dbReference>
<reference evidence="1 2" key="1">
    <citation type="submission" date="2013-12" db="EMBL/GenBank/DDBJ databases">
        <title>A Varibaculum cambriense genome reconstructed from a premature infant gut community with otherwise low bacterial novelty that shifts toward anaerobic metabolism during the third week of life.</title>
        <authorList>
            <person name="Brown C.T."/>
            <person name="Sharon I."/>
            <person name="Thomas B.C."/>
            <person name="Castelle C.J."/>
            <person name="Morowitz M.J."/>
            <person name="Banfield J.F."/>
        </authorList>
    </citation>
    <scope>NUCLEOTIDE SEQUENCE [LARGE SCALE GENOMIC DNA]</scope>
    <source>
        <strain evidence="2">DORA_12</strain>
    </source>
</reference>
<protein>
    <recommendedName>
        <fullName evidence="3">Methionyl-tRNA formyltransferase</fullName>
    </recommendedName>
</protein>
<gene>
    <name evidence="1" type="ORF">Q605_AUC00173G0003</name>
</gene>
<evidence type="ECO:0000313" key="1">
    <source>
        <dbReference type="EMBL" id="ETJ06978.1"/>
    </source>
</evidence>
<organism evidence="1 2">
    <name type="scientific">Actinomyces urogenitalis DORA_12</name>
    <dbReference type="NCBI Taxonomy" id="1403939"/>
    <lineage>
        <taxon>Bacteria</taxon>
        <taxon>Bacillati</taxon>
        <taxon>Actinomycetota</taxon>
        <taxon>Actinomycetes</taxon>
        <taxon>Actinomycetales</taxon>
        <taxon>Actinomycetaceae</taxon>
        <taxon>Actinomyces</taxon>
    </lineage>
</organism>